<evidence type="ECO:0000256" key="11">
    <source>
        <dbReference type="RuleBase" id="RU000437"/>
    </source>
</evidence>
<dbReference type="Gene3D" id="1.10.1040.10">
    <property type="entry name" value="N-(1-d-carboxylethyl)-l-norvaline Dehydrogenase, domain 2"/>
    <property type="match status" value="1"/>
</dbReference>
<evidence type="ECO:0000259" key="14">
    <source>
        <dbReference type="Pfam" id="PF07479"/>
    </source>
</evidence>
<evidence type="ECO:0000259" key="13">
    <source>
        <dbReference type="Pfam" id="PF01210"/>
    </source>
</evidence>
<dbReference type="Gene3D" id="3.40.50.720">
    <property type="entry name" value="NAD(P)-binding Rossmann-like Domain"/>
    <property type="match status" value="1"/>
</dbReference>
<keyword evidence="7" id="KW-1208">Phospholipid metabolism</keyword>
<dbReference type="SUPFAM" id="SSF51735">
    <property type="entry name" value="NAD(P)-binding Rossmann-fold domains"/>
    <property type="match status" value="1"/>
</dbReference>
<protein>
    <recommendedName>
        <fullName evidence="12">Glycerol-3-phosphate dehydrogenase</fullName>
        <ecNumber evidence="12">1.1.1.94</ecNumber>
    </recommendedName>
</protein>
<evidence type="ECO:0000256" key="10">
    <source>
        <dbReference type="PIRSR" id="PIRSR000114-3"/>
    </source>
</evidence>
<proteinExistence type="inferred from homology"/>
<evidence type="ECO:0000256" key="12">
    <source>
        <dbReference type="RuleBase" id="RU000439"/>
    </source>
</evidence>
<evidence type="ECO:0000256" key="8">
    <source>
        <dbReference type="PIRSR" id="PIRSR000114-1"/>
    </source>
</evidence>
<dbReference type="GO" id="GO:0051287">
    <property type="term" value="F:NAD binding"/>
    <property type="evidence" value="ECO:0007669"/>
    <property type="project" value="InterPro"/>
</dbReference>
<evidence type="ECO:0000313" key="15">
    <source>
        <dbReference type="EMBL" id="PJF35305.1"/>
    </source>
</evidence>
<dbReference type="GO" id="GO:0005829">
    <property type="term" value="C:cytosol"/>
    <property type="evidence" value="ECO:0007669"/>
    <property type="project" value="TreeGrafter"/>
</dbReference>
<dbReference type="SUPFAM" id="SSF48179">
    <property type="entry name" value="6-phosphogluconate dehydrogenase C-terminal domain-like"/>
    <property type="match status" value="1"/>
</dbReference>
<dbReference type="InterPro" id="IPR006109">
    <property type="entry name" value="G3P_DH_NAD-dep_C"/>
</dbReference>
<feature type="binding site" evidence="9">
    <location>
        <position position="108"/>
    </location>
    <ligand>
        <name>substrate</name>
    </ligand>
</feature>
<dbReference type="InterPro" id="IPR006168">
    <property type="entry name" value="G3P_DH_NAD-dep"/>
</dbReference>
<comment type="similarity">
    <text evidence="1 11">Belongs to the NAD-dependent glycerol-3-phosphate dehydrogenase family.</text>
</comment>
<evidence type="ECO:0000256" key="1">
    <source>
        <dbReference type="ARBA" id="ARBA00011009"/>
    </source>
</evidence>
<comment type="catalytic activity">
    <reaction evidence="12">
        <text>sn-glycerol 3-phosphate + NADP(+) = dihydroxyacetone phosphate + NADPH + H(+)</text>
        <dbReference type="Rhea" id="RHEA:11096"/>
        <dbReference type="ChEBI" id="CHEBI:15378"/>
        <dbReference type="ChEBI" id="CHEBI:57597"/>
        <dbReference type="ChEBI" id="CHEBI:57642"/>
        <dbReference type="ChEBI" id="CHEBI:57783"/>
        <dbReference type="ChEBI" id="CHEBI:58349"/>
        <dbReference type="EC" id="1.1.1.94"/>
    </reaction>
</comment>
<dbReference type="Pfam" id="PF01210">
    <property type="entry name" value="NAD_Gly3P_dh_N"/>
    <property type="match status" value="1"/>
</dbReference>
<dbReference type="Proteomes" id="UP000229681">
    <property type="component" value="Unassembled WGS sequence"/>
</dbReference>
<evidence type="ECO:0000256" key="9">
    <source>
        <dbReference type="PIRSR" id="PIRSR000114-2"/>
    </source>
</evidence>
<keyword evidence="6" id="KW-0594">Phospholipid biosynthesis</keyword>
<dbReference type="AlphaFoldDB" id="A0A2M8PCM1"/>
<dbReference type="PANTHER" id="PTHR11728">
    <property type="entry name" value="GLYCEROL-3-PHOSPHATE DEHYDROGENASE"/>
    <property type="match status" value="1"/>
</dbReference>
<evidence type="ECO:0000256" key="5">
    <source>
        <dbReference type="ARBA" id="ARBA00023098"/>
    </source>
</evidence>
<evidence type="ECO:0000313" key="16">
    <source>
        <dbReference type="Proteomes" id="UP000229681"/>
    </source>
</evidence>
<keyword evidence="5" id="KW-0443">Lipid metabolism</keyword>
<dbReference type="GO" id="GO:0046168">
    <property type="term" value="P:glycerol-3-phosphate catabolic process"/>
    <property type="evidence" value="ECO:0007669"/>
    <property type="project" value="InterPro"/>
</dbReference>
<dbReference type="GO" id="GO:0005975">
    <property type="term" value="P:carbohydrate metabolic process"/>
    <property type="evidence" value="ECO:0007669"/>
    <property type="project" value="InterPro"/>
</dbReference>
<keyword evidence="3 11" id="KW-0560">Oxidoreductase</keyword>
<reference evidence="15 16" key="1">
    <citation type="submission" date="2017-11" db="EMBL/GenBank/DDBJ databases">
        <title>Evolution of Phototrophy in the Chloroflexi Phylum Driven by Horizontal Gene Transfer.</title>
        <authorList>
            <person name="Ward L.M."/>
            <person name="Hemp J."/>
            <person name="Shih P.M."/>
            <person name="Mcglynn S.E."/>
            <person name="Fischer W."/>
        </authorList>
    </citation>
    <scope>NUCLEOTIDE SEQUENCE [LARGE SCALE GENOMIC DNA]</scope>
    <source>
        <strain evidence="15">JP3_13</strain>
    </source>
</reference>
<dbReference type="InterPro" id="IPR008927">
    <property type="entry name" value="6-PGluconate_DH-like_C_sf"/>
</dbReference>
<dbReference type="PRINTS" id="PR00077">
    <property type="entry name" value="GPDHDRGNASE"/>
</dbReference>
<dbReference type="InterPro" id="IPR013328">
    <property type="entry name" value="6PGD_dom2"/>
</dbReference>
<evidence type="ECO:0000256" key="3">
    <source>
        <dbReference type="ARBA" id="ARBA00023002"/>
    </source>
</evidence>
<feature type="binding site" evidence="9">
    <location>
        <begin position="271"/>
        <end position="272"/>
    </location>
    <ligand>
        <name>substrate</name>
    </ligand>
</feature>
<keyword evidence="4 10" id="KW-0520">NAD</keyword>
<dbReference type="GO" id="GO:0141153">
    <property type="term" value="F:glycerol-3-phosphate dehydrogenase (NADP+) activity"/>
    <property type="evidence" value="ECO:0007669"/>
    <property type="project" value="RHEA"/>
</dbReference>
<gene>
    <name evidence="15" type="ORF">CUN49_11220</name>
</gene>
<dbReference type="PANTHER" id="PTHR11728:SF1">
    <property type="entry name" value="GLYCEROL-3-PHOSPHATE DEHYDROGENASE [NAD(+)] 2, CHLOROPLASTIC"/>
    <property type="match status" value="1"/>
</dbReference>
<dbReference type="InterPro" id="IPR011128">
    <property type="entry name" value="G3P_DH_NAD-dep_N"/>
</dbReference>
<evidence type="ECO:0000256" key="4">
    <source>
        <dbReference type="ARBA" id="ARBA00023027"/>
    </source>
</evidence>
<evidence type="ECO:0000256" key="7">
    <source>
        <dbReference type="ARBA" id="ARBA00023264"/>
    </source>
</evidence>
<dbReference type="GO" id="GO:0008654">
    <property type="term" value="P:phospholipid biosynthetic process"/>
    <property type="evidence" value="ECO:0007669"/>
    <property type="project" value="UniProtKB-KW"/>
</dbReference>
<comment type="caution">
    <text evidence="15">The sequence shown here is derived from an EMBL/GenBank/DDBJ whole genome shotgun (WGS) entry which is preliminary data.</text>
</comment>
<feature type="binding site" evidence="10">
    <location>
        <position position="148"/>
    </location>
    <ligand>
        <name>NAD(+)</name>
        <dbReference type="ChEBI" id="CHEBI:57540"/>
    </ligand>
</feature>
<accession>A0A2M8PCM1</accession>
<dbReference type="EMBL" id="PGTM01000175">
    <property type="protein sequence ID" value="PJF35305.1"/>
    <property type="molecule type" value="Genomic_DNA"/>
</dbReference>
<keyword evidence="2" id="KW-0444">Lipid biosynthesis</keyword>
<feature type="active site" description="Proton acceptor" evidence="8">
    <location>
        <position position="199"/>
    </location>
</feature>
<sequence length="364" mass="39063">MTIISVVGAGVMGTAITFPAADNGHAVRLVGTHLDEEIIRSCKTSGLHPKLRRPIPPSVQPFFYAEIGEALQGAEVIVLGVNSRGVRWAAEAIAPYLQPEQIILMVTKGLESTPDGKLMILPDVLAARLPEPIRDQVHYAAVGGPSIAGELAARRHTSVVFVSRKAEILPRLQAIFSTPYYHIWTSTDMIGVEVCVALKNAYALATGLAQGVLERLPEDIAGAKNHNYAAAIFAQGLAETAYLVQLLGGNLETVFSLPGAGDLYVTTQGGRNSRMGRLLGMGMAYSQAVEEMPNETIEGVDCVLAVMPAIESLIAQGKIAADALPLLRELHRILTRNAEVAFDFNSFFSKLSFAPPLRQRAQSD</sequence>
<dbReference type="Pfam" id="PF07479">
    <property type="entry name" value="NAD_Gly3P_dh_C"/>
    <property type="match status" value="1"/>
</dbReference>
<evidence type="ECO:0000256" key="6">
    <source>
        <dbReference type="ARBA" id="ARBA00023209"/>
    </source>
</evidence>
<feature type="binding site" evidence="10">
    <location>
        <position position="271"/>
    </location>
    <ligand>
        <name>NAD(+)</name>
        <dbReference type="ChEBI" id="CHEBI:57540"/>
    </ligand>
</feature>
<organism evidence="15 16">
    <name type="scientific">Candidatus Thermofonsia Clade 1 bacterium</name>
    <dbReference type="NCBI Taxonomy" id="2364210"/>
    <lineage>
        <taxon>Bacteria</taxon>
        <taxon>Bacillati</taxon>
        <taxon>Chloroflexota</taxon>
        <taxon>Candidatus Thermofontia</taxon>
        <taxon>Candidatus Thermofonsia Clade 1</taxon>
    </lineage>
</organism>
<dbReference type="EC" id="1.1.1.94" evidence="12"/>
<dbReference type="PIRSF" id="PIRSF000114">
    <property type="entry name" value="Glycerol-3-P_dh"/>
    <property type="match status" value="1"/>
</dbReference>
<dbReference type="InterPro" id="IPR036291">
    <property type="entry name" value="NAD(P)-bd_dom_sf"/>
</dbReference>
<feature type="domain" description="Glycerol-3-phosphate dehydrogenase NAD-dependent N-terminal" evidence="13">
    <location>
        <begin position="4"/>
        <end position="166"/>
    </location>
</feature>
<feature type="domain" description="Glycerol-3-phosphate dehydrogenase NAD-dependent C-terminal" evidence="14">
    <location>
        <begin position="188"/>
        <end position="340"/>
    </location>
</feature>
<evidence type="ECO:0000256" key="2">
    <source>
        <dbReference type="ARBA" id="ARBA00022516"/>
    </source>
</evidence>
<name>A0A2M8PCM1_9CHLR</name>
<feature type="binding site" evidence="10">
    <location>
        <begin position="8"/>
        <end position="13"/>
    </location>
    <ligand>
        <name>NAD(+)</name>
        <dbReference type="ChEBI" id="CHEBI:57540"/>
    </ligand>
</feature>